<evidence type="ECO:0000313" key="2">
    <source>
        <dbReference type="EMBL" id="MBO1078939.1"/>
    </source>
</evidence>
<reference evidence="2 3" key="1">
    <citation type="submission" date="2020-09" db="EMBL/GenBank/DDBJ databases">
        <title>Roseomonas.</title>
        <authorList>
            <person name="Zhu W."/>
        </authorList>
    </citation>
    <scope>NUCLEOTIDE SEQUENCE [LARGE SCALE GENOMIC DNA]</scope>
    <source>
        <strain evidence="2 3">573</strain>
    </source>
</reference>
<dbReference type="Pfam" id="PF00583">
    <property type="entry name" value="Acetyltransf_1"/>
    <property type="match status" value="1"/>
</dbReference>
<accession>A0ABS3KN96</accession>
<evidence type="ECO:0000313" key="3">
    <source>
        <dbReference type="Proteomes" id="UP001518989"/>
    </source>
</evidence>
<dbReference type="RefSeq" id="WP_207416364.1">
    <property type="nucleotide sequence ID" value="NZ_CP061177.1"/>
</dbReference>
<name>A0ABS3KN96_9PROT</name>
<dbReference type="InterPro" id="IPR000182">
    <property type="entry name" value="GNAT_dom"/>
</dbReference>
<feature type="domain" description="N-acetyltransferase" evidence="1">
    <location>
        <begin position="18"/>
        <end position="191"/>
    </location>
</feature>
<dbReference type="SUPFAM" id="SSF55729">
    <property type="entry name" value="Acyl-CoA N-acyltransferases (Nat)"/>
    <property type="match status" value="1"/>
</dbReference>
<sequence>MALRFETLTGDALQPWLFALSRLRLSVFREWPYLYHGDRGAEARYLRDYARAPGASVVLALDGSHPVGAATCAPMNGWARAAFSAAGRDPAAYCYFGESVLLPRYRGQGAGVRFFELREAQARALGLARATFCGVRRAADDPRRPAGHVPLDQFWRNRGYAPAGISGTLRWREVAARGEQPHVLDFWERLL</sequence>
<proteinExistence type="predicted"/>
<protein>
    <submittedName>
        <fullName evidence="2">GNAT family N-acetyltransferase</fullName>
    </submittedName>
</protein>
<evidence type="ECO:0000259" key="1">
    <source>
        <dbReference type="PROSITE" id="PS51186"/>
    </source>
</evidence>
<organism evidence="2 3">
    <name type="scientific">Roseomonas haemaphysalidis</name>
    <dbReference type="NCBI Taxonomy" id="2768162"/>
    <lineage>
        <taxon>Bacteria</taxon>
        <taxon>Pseudomonadati</taxon>
        <taxon>Pseudomonadota</taxon>
        <taxon>Alphaproteobacteria</taxon>
        <taxon>Acetobacterales</taxon>
        <taxon>Roseomonadaceae</taxon>
        <taxon>Roseomonas</taxon>
    </lineage>
</organism>
<dbReference type="PROSITE" id="PS51186">
    <property type="entry name" value="GNAT"/>
    <property type="match status" value="1"/>
</dbReference>
<keyword evidence="3" id="KW-1185">Reference proteome</keyword>
<dbReference type="EMBL" id="JACTNG010000003">
    <property type="protein sequence ID" value="MBO1078939.1"/>
    <property type="molecule type" value="Genomic_DNA"/>
</dbReference>
<comment type="caution">
    <text evidence="2">The sequence shown here is derived from an EMBL/GenBank/DDBJ whole genome shotgun (WGS) entry which is preliminary data.</text>
</comment>
<dbReference type="Proteomes" id="UP001518989">
    <property type="component" value="Unassembled WGS sequence"/>
</dbReference>
<gene>
    <name evidence="2" type="ORF">IAI61_07845</name>
</gene>
<dbReference type="Gene3D" id="3.40.630.30">
    <property type="match status" value="1"/>
</dbReference>
<dbReference type="InterPro" id="IPR016181">
    <property type="entry name" value="Acyl_CoA_acyltransferase"/>
</dbReference>